<reference evidence="1 2" key="1">
    <citation type="submission" date="2016-10" db="EMBL/GenBank/DDBJ databases">
        <authorList>
            <person name="de Groot N.N."/>
        </authorList>
    </citation>
    <scope>NUCLEOTIDE SEQUENCE [LARGE SCALE GENOMIC DNA]</scope>
    <source>
        <strain evidence="1">1</strain>
    </source>
</reference>
<keyword evidence="2" id="KW-1185">Reference proteome</keyword>
<accession>A0A1G5SEM5</accession>
<evidence type="ECO:0000313" key="1">
    <source>
        <dbReference type="EMBL" id="SCZ85572.1"/>
    </source>
</evidence>
<dbReference type="Proteomes" id="UP000198729">
    <property type="component" value="Unassembled WGS sequence"/>
</dbReference>
<gene>
    <name evidence="1" type="ORF">NSMM_400050</name>
</gene>
<sequence>MAARPVTSALTQEQTQQIFARYHTVLDECNAINPEAKREGARRGRIKQIPAINLPHAELSQFNQTILGMVHESTVEHIEAFNR</sequence>
<dbReference type="RefSeq" id="WP_090285986.1">
    <property type="nucleotide sequence ID" value="NZ_FMWO01000048.1"/>
</dbReference>
<name>A0A1G5SEM5_9PROT</name>
<dbReference type="AlphaFoldDB" id="A0A1G5SEM5"/>
<proteinExistence type="predicted"/>
<dbReference type="STRING" id="51642.NSMM_400050"/>
<organism evidence="1 2">
    <name type="scientific">Nitrosomonas mobilis</name>
    <dbReference type="NCBI Taxonomy" id="51642"/>
    <lineage>
        <taxon>Bacteria</taxon>
        <taxon>Pseudomonadati</taxon>
        <taxon>Pseudomonadota</taxon>
        <taxon>Betaproteobacteria</taxon>
        <taxon>Nitrosomonadales</taxon>
        <taxon>Nitrosomonadaceae</taxon>
        <taxon>Nitrosomonas</taxon>
    </lineage>
</organism>
<dbReference type="EMBL" id="FMWO01000048">
    <property type="protein sequence ID" value="SCZ85572.1"/>
    <property type="molecule type" value="Genomic_DNA"/>
</dbReference>
<protein>
    <submittedName>
        <fullName evidence="1">Uncharacterized protein</fullName>
    </submittedName>
</protein>
<evidence type="ECO:0000313" key="2">
    <source>
        <dbReference type="Proteomes" id="UP000198729"/>
    </source>
</evidence>
<dbReference type="OrthoDB" id="3638270at2"/>